<evidence type="ECO:0000259" key="2">
    <source>
        <dbReference type="Pfam" id="PF00248"/>
    </source>
</evidence>
<dbReference type="EMBL" id="BOMB01000038">
    <property type="protein sequence ID" value="GID15096.1"/>
    <property type="molecule type" value="Genomic_DNA"/>
</dbReference>
<evidence type="ECO:0000256" key="1">
    <source>
        <dbReference type="ARBA" id="ARBA00023002"/>
    </source>
</evidence>
<dbReference type="InterPro" id="IPR023210">
    <property type="entry name" value="NADP_OxRdtase_dom"/>
</dbReference>
<reference evidence="3" key="1">
    <citation type="submission" date="2021-01" db="EMBL/GenBank/DDBJ databases">
        <title>Whole genome shotgun sequence of Actinocatenispora rupis NBRC 107355.</title>
        <authorList>
            <person name="Komaki H."/>
            <person name="Tamura T."/>
        </authorList>
    </citation>
    <scope>NUCLEOTIDE SEQUENCE</scope>
    <source>
        <strain evidence="3">NBRC 107355</strain>
    </source>
</reference>
<dbReference type="GO" id="GO:0016491">
    <property type="term" value="F:oxidoreductase activity"/>
    <property type="evidence" value="ECO:0007669"/>
    <property type="project" value="UniProtKB-KW"/>
</dbReference>
<sequence length="354" mass="38167">MDHLTPTPELYGLPFRIDDFHGMPFRYVGASGLRASAIGLGTWKFGLPATGDGARVDEPTAYAMLDRAIELGVTFWDTANRYNDSSGNSERLIGRWFAAHPGSRRDVVLATKLCGAMDGRTPNHCGLSRTNILDSVQASLERLRTDHVDLLYFHRPDPLVPVEESLETVEDLVRQGLVRYLAVSNVGVAELSEYLRVAGTLSRRVRPVAVQNRYNPLFGERDADRGTLAYAAAHGVAYVPFSPLARGLLTDRYLDPARVGSGDRLHDEGDLPEPATVERVRALGRLAAAREVSISQLTLAYLLSLPGMGPQIPSSSGIAQLESNAAAGSLELSAAERAEITATLGVAYGEAGAN</sequence>
<organism evidence="3 4">
    <name type="scientific">Actinocatenispora rupis</name>
    <dbReference type="NCBI Taxonomy" id="519421"/>
    <lineage>
        <taxon>Bacteria</taxon>
        <taxon>Bacillati</taxon>
        <taxon>Actinomycetota</taxon>
        <taxon>Actinomycetes</taxon>
        <taxon>Micromonosporales</taxon>
        <taxon>Micromonosporaceae</taxon>
        <taxon>Actinocatenispora</taxon>
    </lineage>
</organism>
<keyword evidence="4" id="KW-1185">Reference proteome</keyword>
<dbReference type="InterPro" id="IPR036812">
    <property type="entry name" value="NAD(P)_OxRdtase_dom_sf"/>
</dbReference>
<proteinExistence type="predicted"/>
<dbReference type="PANTHER" id="PTHR43364">
    <property type="entry name" value="NADH-SPECIFIC METHYLGLYOXAL REDUCTASE-RELATED"/>
    <property type="match status" value="1"/>
</dbReference>
<evidence type="ECO:0000313" key="3">
    <source>
        <dbReference type="EMBL" id="GID15096.1"/>
    </source>
</evidence>
<dbReference type="InterPro" id="IPR050523">
    <property type="entry name" value="AKR_Detox_Biosynth"/>
</dbReference>
<dbReference type="RefSeq" id="WP_203663246.1">
    <property type="nucleotide sequence ID" value="NZ_BAAAZM010000001.1"/>
</dbReference>
<dbReference type="Gene3D" id="3.20.20.100">
    <property type="entry name" value="NADP-dependent oxidoreductase domain"/>
    <property type="match status" value="1"/>
</dbReference>
<accession>A0A8J3NDI8</accession>
<name>A0A8J3NDI8_9ACTN</name>
<dbReference type="AlphaFoldDB" id="A0A8J3NDI8"/>
<gene>
    <name evidence="3" type="ORF">Aru02nite_59850</name>
</gene>
<protein>
    <submittedName>
        <fullName evidence="3">Oxidoreductase</fullName>
    </submittedName>
</protein>
<keyword evidence="1" id="KW-0560">Oxidoreductase</keyword>
<dbReference type="SUPFAM" id="SSF51430">
    <property type="entry name" value="NAD(P)-linked oxidoreductase"/>
    <property type="match status" value="1"/>
</dbReference>
<dbReference type="Pfam" id="PF00248">
    <property type="entry name" value="Aldo_ket_red"/>
    <property type="match status" value="1"/>
</dbReference>
<comment type="caution">
    <text evidence="3">The sequence shown here is derived from an EMBL/GenBank/DDBJ whole genome shotgun (WGS) entry which is preliminary data.</text>
</comment>
<dbReference type="Proteomes" id="UP000612808">
    <property type="component" value="Unassembled WGS sequence"/>
</dbReference>
<feature type="domain" description="NADP-dependent oxidoreductase" evidence="2">
    <location>
        <begin position="37"/>
        <end position="342"/>
    </location>
</feature>
<evidence type="ECO:0000313" key="4">
    <source>
        <dbReference type="Proteomes" id="UP000612808"/>
    </source>
</evidence>
<dbReference type="PANTHER" id="PTHR43364:SF4">
    <property type="entry name" value="NAD(P)-LINKED OXIDOREDUCTASE SUPERFAMILY PROTEIN"/>
    <property type="match status" value="1"/>
</dbReference>